<name>A0A8H4CMV1_COLGL</name>
<dbReference type="RefSeq" id="XP_045266024.1">
    <property type="nucleotide sequence ID" value="XM_045407103.1"/>
</dbReference>
<gene>
    <name evidence="12" type="ORF">GCG54_00007115</name>
</gene>
<dbReference type="PANTHER" id="PTHR23501:SF3">
    <property type="entry name" value="MAJOR FACILITATOR SUPERFAMILY (MFS) PROFILE DOMAIN-CONTAINING PROTEIN"/>
    <property type="match status" value="1"/>
</dbReference>
<dbReference type="Gene3D" id="1.20.1250.20">
    <property type="entry name" value="MFS general substrate transporter like domains"/>
    <property type="match status" value="2"/>
</dbReference>
<evidence type="ECO:0000256" key="1">
    <source>
        <dbReference type="ARBA" id="ARBA00004141"/>
    </source>
</evidence>
<dbReference type="InterPro" id="IPR009081">
    <property type="entry name" value="PP-bd_ACP"/>
</dbReference>
<feature type="transmembrane region" description="Helical" evidence="9">
    <location>
        <begin position="1590"/>
        <end position="1610"/>
    </location>
</feature>
<evidence type="ECO:0000256" key="2">
    <source>
        <dbReference type="ARBA" id="ARBA00008335"/>
    </source>
</evidence>
<dbReference type="InterPro" id="IPR023213">
    <property type="entry name" value="CAT-like_dom_sf"/>
</dbReference>
<dbReference type="Gene3D" id="3.30.559.10">
    <property type="entry name" value="Chloramphenicol acetyltransferase-like domain"/>
    <property type="match status" value="2"/>
</dbReference>
<comment type="similarity">
    <text evidence="2">Belongs to the major facilitator superfamily.</text>
</comment>
<accession>A0A8H4CMV1</accession>
<dbReference type="InterPro" id="IPR020845">
    <property type="entry name" value="AMP-binding_CS"/>
</dbReference>
<dbReference type="PROSITE" id="PS50850">
    <property type="entry name" value="MFS"/>
    <property type="match status" value="1"/>
</dbReference>
<evidence type="ECO:0000256" key="7">
    <source>
        <dbReference type="ARBA" id="ARBA00023136"/>
    </source>
</evidence>
<dbReference type="InterPro" id="IPR011701">
    <property type="entry name" value="MFS"/>
</dbReference>
<evidence type="ECO:0000313" key="12">
    <source>
        <dbReference type="EMBL" id="KAF3806865.1"/>
    </source>
</evidence>
<dbReference type="SUPFAM" id="SSF56801">
    <property type="entry name" value="Acetyl-CoA synthetase-like"/>
    <property type="match status" value="1"/>
</dbReference>
<feature type="transmembrane region" description="Helical" evidence="9">
    <location>
        <begin position="1524"/>
        <end position="1541"/>
    </location>
</feature>
<dbReference type="InterPro" id="IPR000873">
    <property type="entry name" value="AMP-dep_synth/lig_dom"/>
</dbReference>
<dbReference type="GeneID" id="69014261"/>
<evidence type="ECO:0000259" key="10">
    <source>
        <dbReference type="PROSITE" id="PS50075"/>
    </source>
</evidence>
<feature type="transmembrane region" description="Helical" evidence="9">
    <location>
        <begin position="1730"/>
        <end position="1749"/>
    </location>
</feature>
<dbReference type="InterPro" id="IPR042099">
    <property type="entry name" value="ANL_N_sf"/>
</dbReference>
<dbReference type="Pfam" id="PF00550">
    <property type="entry name" value="PP-binding"/>
    <property type="match status" value="1"/>
</dbReference>
<evidence type="ECO:0000256" key="4">
    <source>
        <dbReference type="ARBA" id="ARBA00022679"/>
    </source>
</evidence>
<feature type="transmembrane region" description="Helical" evidence="9">
    <location>
        <begin position="1312"/>
        <end position="1329"/>
    </location>
</feature>
<dbReference type="InterPro" id="IPR036259">
    <property type="entry name" value="MFS_trans_sf"/>
</dbReference>
<keyword evidence="3" id="KW-0813">Transport</keyword>
<feature type="domain" description="Major facilitator superfamily (MFS) profile" evidence="11">
    <location>
        <begin position="1247"/>
        <end position="1752"/>
    </location>
</feature>
<feature type="transmembrane region" description="Helical" evidence="9">
    <location>
        <begin position="1482"/>
        <end position="1504"/>
    </location>
</feature>
<feature type="transmembrane region" description="Helical" evidence="9">
    <location>
        <begin position="1653"/>
        <end position="1677"/>
    </location>
</feature>
<feature type="transmembrane region" description="Helical" evidence="9">
    <location>
        <begin position="1341"/>
        <end position="1359"/>
    </location>
</feature>
<evidence type="ECO:0000256" key="6">
    <source>
        <dbReference type="ARBA" id="ARBA00022989"/>
    </source>
</evidence>
<dbReference type="GO" id="GO:0005886">
    <property type="term" value="C:plasma membrane"/>
    <property type="evidence" value="ECO:0007669"/>
    <property type="project" value="TreeGrafter"/>
</dbReference>
<feature type="domain" description="Carrier" evidence="10">
    <location>
        <begin position="551"/>
        <end position="629"/>
    </location>
</feature>
<keyword evidence="6 9" id="KW-1133">Transmembrane helix</keyword>
<comment type="subcellular location">
    <subcellularLocation>
        <location evidence="1">Membrane</location>
        <topology evidence="1">Multi-pass membrane protein</topology>
    </subcellularLocation>
</comment>
<feature type="transmembrane region" description="Helical" evidence="9">
    <location>
        <begin position="1561"/>
        <end position="1583"/>
    </location>
</feature>
<protein>
    <submittedName>
        <fullName evidence="12">Siderophore iron transporter mirB</fullName>
    </submittedName>
</protein>
<evidence type="ECO:0000313" key="13">
    <source>
        <dbReference type="Proteomes" id="UP000613401"/>
    </source>
</evidence>
<comment type="caution">
    <text evidence="12">The sequence shown here is derived from an EMBL/GenBank/DDBJ whole genome shotgun (WGS) entry which is preliminary data.</text>
</comment>
<keyword evidence="4" id="KW-0808">Transferase</keyword>
<evidence type="ECO:0000256" key="8">
    <source>
        <dbReference type="SAM" id="MobiDB-lite"/>
    </source>
</evidence>
<reference evidence="12" key="1">
    <citation type="journal article" date="2020" name="Phytopathology">
        <title>Genome sequence and comparative analysis of Colletotrichum gloeosporioides isolated from Liriodendron leaves.</title>
        <authorList>
            <person name="Fu F.F."/>
            <person name="Hao Z."/>
            <person name="Wang P."/>
            <person name="Lu Y."/>
            <person name="Xue L.J."/>
            <person name="Wei G."/>
            <person name="Tian Y."/>
            <person name="Baishi H."/>
            <person name="Xu H."/>
            <person name="Shi J."/>
            <person name="Cheng T."/>
            <person name="Wang G."/>
            <person name="Yi Y."/>
            <person name="Chen J."/>
        </authorList>
    </citation>
    <scope>NUCLEOTIDE SEQUENCE</scope>
    <source>
        <strain evidence="12">Lc1</strain>
    </source>
</reference>
<dbReference type="PANTHER" id="PTHR23501">
    <property type="entry name" value="MAJOR FACILITATOR SUPERFAMILY"/>
    <property type="match status" value="1"/>
</dbReference>
<dbReference type="Pfam" id="PF00501">
    <property type="entry name" value="AMP-binding"/>
    <property type="match status" value="1"/>
</dbReference>
<dbReference type="FunFam" id="1.20.1250.20:FF:000284">
    <property type="entry name" value="Siderophore iron transporter mirB"/>
    <property type="match status" value="1"/>
</dbReference>
<organism evidence="12 13">
    <name type="scientific">Colletotrichum gloeosporioides</name>
    <name type="common">Anthracnose fungus</name>
    <name type="synonym">Glomerella cingulata</name>
    <dbReference type="NCBI Taxonomy" id="474922"/>
    <lineage>
        <taxon>Eukaryota</taxon>
        <taxon>Fungi</taxon>
        <taxon>Dikarya</taxon>
        <taxon>Ascomycota</taxon>
        <taxon>Pezizomycotina</taxon>
        <taxon>Sordariomycetes</taxon>
        <taxon>Hypocreomycetidae</taxon>
        <taxon>Glomerellales</taxon>
        <taxon>Glomerellaceae</taxon>
        <taxon>Colletotrichum</taxon>
        <taxon>Colletotrichum gloeosporioides species complex</taxon>
    </lineage>
</organism>
<dbReference type="InterPro" id="IPR020846">
    <property type="entry name" value="MFS_dom"/>
</dbReference>
<dbReference type="Gene3D" id="1.10.1200.10">
    <property type="entry name" value="ACP-like"/>
    <property type="match status" value="1"/>
</dbReference>
<evidence type="ECO:0000259" key="11">
    <source>
        <dbReference type="PROSITE" id="PS50850"/>
    </source>
</evidence>
<dbReference type="PROSITE" id="PS50075">
    <property type="entry name" value="CARRIER"/>
    <property type="match status" value="1"/>
</dbReference>
<keyword evidence="5 9" id="KW-0812">Transmembrane</keyword>
<proteinExistence type="inferred from homology"/>
<dbReference type="Proteomes" id="UP000613401">
    <property type="component" value="Unassembled WGS sequence"/>
</dbReference>
<dbReference type="InterPro" id="IPR054710">
    <property type="entry name" value="Tri101-like_N"/>
</dbReference>
<feature type="transmembrane region" description="Helical" evidence="9">
    <location>
        <begin position="1368"/>
        <end position="1388"/>
    </location>
</feature>
<keyword evidence="7 9" id="KW-0472">Membrane</keyword>
<keyword evidence="13" id="KW-1185">Reference proteome</keyword>
<reference evidence="12" key="2">
    <citation type="submission" date="2020-03" db="EMBL/GenBank/DDBJ databases">
        <authorList>
            <person name="Fu F.-F."/>
            <person name="Chen J."/>
        </authorList>
    </citation>
    <scope>NUCLEOTIDE SEQUENCE</scope>
    <source>
        <strain evidence="12">Lc1</strain>
    </source>
</reference>
<feature type="transmembrane region" description="Helical" evidence="9">
    <location>
        <begin position="1280"/>
        <end position="1300"/>
    </location>
</feature>
<feature type="region of interest" description="Disordered" evidence="8">
    <location>
        <begin position="1177"/>
        <end position="1202"/>
    </location>
</feature>
<feature type="transmembrane region" description="Helical" evidence="9">
    <location>
        <begin position="1400"/>
        <end position="1422"/>
    </location>
</feature>
<sequence>MAIPKNTGKRLIPHILDDLATTEPNRLVFSVAKSSDISQGFHDVSARQLAQAVDKTAWWLHKQVGNTGEIQPVGYIGPHDLRHILLTYACVKANCTALFLSAKNSTEGALAVLKAAKCNIWVKPRGPSYPLVDDLLQQRDMQVLDLPELDELLDAEGTEPCRFCKTFDEASQEPFCLLHTSGSTGLPKPIVWSHALIGTMDAVRLLPPTEGDGGMVPWTDNWNDGDRIYSSFPMSHGAGIIMDILLPSLFNLHCILGPPGVIPNMNLIDSLAEHAKVDIWSMVPSLVDELGETPDVLPKLRPSKFICASGGPVSPVSASKVNNVIRVLNLTGTTEGLFIGNLWVDREDWLYFAFHPFSGFEFKEVEPGVFEHWVHRNEHGPFFQGIFHTFPDQKSINLKDLYTQHPTKPSLWAYKGRNDDVVVLSNGYKISPLETEALVTTHSAVEGCLMIGSSKPQAGLLIELKDPSSKTTELLDSIWVTVERANSLSTHKNQLHRDYITFAEPDKPFIRTDKRTIKRRATLELYADYIERFYNSRLEEEDSQFIVIDTSSIESITQAIRQIFGSFSQGLKNASPDADVFSLGLDSLLVFRVVKIIRAATGLQDKLSPRHLYASPTLGKFAVTIAKLLAEKKHAAENNVSASDQNLDPTVVKMRSMMNAHKSRLSPKVNPFDLMNPNIYVGMKFYIPLREDARYEDVFNRLHDGLGRTLELIPELEGKVMRCSPHETGYKNGDLRITLPLIPSTATPETNFKNSPLRQLRYKDLSNVLPSFEELRSAGFVASAFSDEVVIDCPWFPTLPAEVLVAQANFIKGGCILAINIHHAAVDGMGAITALRVWAESCRYVQGDMSATCEWLDPESLNRSLPHILYELEGYAKPAHQVDPNVWGFLGFPDPSELQNGNGPVKVEARLTESTFPTPPPFPRKFAWPPVPPADGRHMKPTTFLVSSENVEKLRQMVLADPEAKGAVTSVGDVIQAFFWRAAIKARYRVAKEIHGEEFGPEDNAIVEMPIDARPYFSSLLPSSFMGSCLVTNRPYMPVEELCSPETSLGRIAYLFREAATHINPSLVHDAFTLLQSVPDYGMLTNACMGLAGMHCMMNNLILFQTTEISFGDEFFENQGTPDTMRILMDRFNTAFRLLLIHPMRDDGSVELLLGTLPEEFEMLTADEEFTKTFASMDQGKDPQTEPSPSPSPPSTTIDKTDTRISTTAHINDASPGSDTDQPEAQTGVQNIEAVTSTWTTSSLVIAYVMIWVIYFVILMQQGALAALTPFVTSAFQQHSLTPTVAVISGIIGGVFKLTLAKILDVFGRPQGYLLSIFIATLGLVMMAACNSVETYAAAQVFYTVGQNALLYSISIFVADTSSLRNRGLMLAFTASPNLITTWLSGPISQAYLTGPGWRWAFGTFSIVVLVFTLPLFGLFAYNLTKAKRLGVIPKRTSQRTTLESLSYYCREFDAVGLFLMSAGLALFLLPFNIYSMQEEGWRSPLIICLLVFGVVLLTAFVIWERAFAPITFIPYSLLLDRTVIGACGLSAVLFISYFIWNSFFSSFLMVVNNLDVTKASYVYNIYAIGNTLWGLVVGWIVHRTGRFKIITLWFAIPLHIFGMGLMIYFRQPDQNIGFIILCQIIIAIAGGTIIITAGLAAMAAASHQHVAVVLATEAMFAEIGGAIGLTVSAAIWQDVFAKKLMENLPTEELANFVPIYSDLATQLMYPVGSDTRKALQLAYGEAQKWMLIAATTIWAVGFVATLAWRDINVKTLKQVKGHVV</sequence>
<dbReference type="GO" id="GO:0016740">
    <property type="term" value="F:transferase activity"/>
    <property type="evidence" value="ECO:0007669"/>
    <property type="project" value="UniProtKB-KW"/>
</dbReference>
<dbReference type="EMBL" id="WVTB01000032">
    <property type="protein sequence ID" value="KAF3806865.1"/>
    <property type="molecule type" value="Genomic_DNA"/>
</dbReference>
<dbReference type="SUPFAM" id="SSF47336">
    <property type="entry name" value="ACP-like"/>
    <property type="match status" value="1"/>
</dbReference>
<feature type="transmembrane region" description="Helical" evidence="9">
    <location>
        <begin position="1455"/>
        <end position="1476"/>
    </location>
</feature>
<dbReference type="GO" id="GO:0022857">
    <property type="term" value="F:transmembrane transporter activity"/>
    <property type="evidence" value="ECO:0007669"/>
    <property type="project" value="InterPro"/>
</dbReference>
<dbReference type="Pfam" id="PF22664">
    <property type="entry name" value="TRI-like_N"/>
    <property type="match status" value="1"/>
</dbReference>
<dbReference type="PROSITE" id="PS00455">
    <property type="entry name" value="AMP_BINDING"/>
    <property type="match status" value="1"/>
</dbReference>
<dbReference type="SUPFAM" id="SSF103473">
    <property type="entry name" value="MFS general substrate transporter"/>
    <property type="match status" value="2"/>
</dbReference>
<dbReference type="Gene3D" id="3.40.50.12780">
    <property type="entry name" value="N-terminal domain of ligase-like"/>
    <property type="match status" value="1"/>
</dbReference>
<dbReference type="Pfam" id="PF07690">
    <property type="entry name" value="MFS_1"/>
    <property type="match status" value="1"/>
</dbReference>
<feature type="transmembrane region" description="Helical" evidence="9">
    <location>
        <begin position="1245"/>
        <end position="1268"/>
    </location>
</feature>
<evidence type="ECO:0000256" key="3">
    <source>
        <dbReference type="ARBA" id="ARBA00022448"/>
    </source>
</evidence>
<dbReference type="InterPro" id="IPR036736">
    <property type="entry name" value="ACP-like_sf"/>
</dbReference>
<feature type="transmembrane region" description="Helical" evidence="9">
    <location>
        <begin position="1616"/>
        <end position="1641"/>
    </location>
</feature>
<evidence type="ECO:0000256" key="5">
    <source>
        <dbReference type="ARBA" id="ARBA00022692"/>
    </source>
</evidence>
<dbReference type="Pfam" id="PF23562">
    <property type="entry name" value="AMP-binding_C_3"/>
    <property type="match status" value="1"/>
</dbReference>
<evidence type="ECO:0000256" key="9">
    <source>
        <dbReference type="SAM" id="Phobius"/>
    </source>
</evidence>